<comment type="similarity">
    <text evidence="1">Belongs to the short-chain dehydrogenases/reductases (SDR) family.</text>
</comment>
<dbReference type="PRINTS" id="PR00081">
    <property type="entry name" value="GDHRDH"/>
</dbReference>
<keyword evidence="2" id="KW-0560">Oxidoreductase</keyword>
<organism evidence="3 4">
    <name type="scientific">Mycolicibacter acidiphilus</name>
    <dbReference type="NCBI Taxonomy" id="2835306"/>
    <lineage>
        <taxon>Bacteria</taxon>
        <taxon>Bacillati</taxon>
        <taxon>Actinomycetota</taxon>
        <taxon>Actinomycetes</taxon>
        <taxon>Mycobacteriales</taxon>
        <taxon>Mycobacteriaceae</taxon>
        <taxon>Mycolicibacter</taxon>
    </lineage>
</organism>
<name>A0ABS5RGT0_9MYCO</name>
<dbReference type="EMBL" id="JAHCLR010000012">
    <property type="protein sequence ID" value="MBS9533503.1"/>
    <property type="molecule type" value="Genomic_DNA"/>
</dbReference>
<keyword evidence="4" id="KW-1185">Reference proteome</keyword>
<dbReference type="CDD" id="cd05233">
    <property type="entry name" value="SDR_c"/>
    <property type="match status" value="1"/>
</dbReference>
<proteinExistence type="inferred from homology"/>
<dbReference type="Gene3D" id="3.40.50.720">
    <property type="entry name" value="NAD(P)-binding Rossmann-like Domain"/>
    <property type="match status" value="1"/>
</dbReference>
<protein>
    <submittedName>
        <fullName evidence="3">SDR family NAD(P)-dependent oxidoreductase</fullName>
    </submittedName>
</protein>
<evidence type="ECO:0000313" key="3">
    <source>
        <dbReference type="EMBL" id="MBS9533503.1"/>
    </source>
</evidence>
<evidence type="ECO:0000256" key="2">
    <source>
        <dbReference type="ARBA" id="ARBA00023002"/>
    </source>
</evidence>
<dbReference type="InterPro" id="IPR036291">
    <property type="entry name" value="NAD(P)-bd_dom_sf"/>
</dbReference>
<dbReference type="InterPro" id="IPR002347">
    <property type="entry name" value="SDR_fam"/>
</dbReference>
<accession>A0ABS5RGT0</accession>
<reference evidence="3 4" key="1">
    <citation type="submission" date="2021-05" db="EMBL/GenBank/DDBJ databases">
        <title>Mycobacterium acidophilum sp. nov., an extremely acid-tolerant member of the genus Mycobacterium.</title>
        <authorList>
            <person name="Xia J."/>
        </authorList>
    </citation>
    <scope>NUCLEOTIDE SEQUENCE [LARGE SCALE GENOMIC DNA]</scope>
    <source>
        <strain evidence="3 4">M1</strain>
    </source>
</reference>
<evidence type="ECO:0000313" key="4">
    <source>
        <dbReference type="Proteomes" id="UP001519535"/>
    </source>
</evidence>
<dbReference type="SUPFAM" id="SSF51735">
    <property type="entry name" value="NAD(P)-binding Rossmann-fold domains"/>
    <property type="match status" value="1"/>
</dbReference>
<sequence length="258" mass="27228">MEMQSIATRRADGTAGRLVGRTAVVTGASSGIGRSIALRLAAEGAAVTAVGRSGKRLDTVVGTAAGRNGAGEITAAQVDLTDDGARRAFVSWLARGPRVDLLVHSVGLYRRAQHADAALADLDDMYATNVRGPYALTQELLPMLRAAEAADIVMMNSTAGLRAAGHVGQYAATQHALKAIADSLRQEVNADGIRVCSMHLGRTATPLQEDVFRAEGRPYNGQLLVQPDDVAEVVVNVVSLPERVEVPEVHLRPSRASY</sequence>
<dbReference type="PANTHER" id="PTHR44196:SF1">
    <property type="entry name" value="DEHYDROGENASE_REDUCTASE SDR FAMILY MEMBER 7B"/>
    <property type="match status" value="1"/>
</dbReference>
<dbReference type="Proteomes" id="UP001519535">
    <property type="component" value="Unassembled WGS sequence"/>
</dbReference>
<comment type="caution">
    <text evidence="3">The sequence shown here is derived from an EMBL/GenBank/DDBJ whole genome shotgun (WGS) entry which is preliminary data.</text>
</comment>
<gene>
    <name evidence="3" type="ORF">KIH27_07865</name>
</gene>
<dbReference type="RefSeq" id="WP_214092388.1">
    <property type="nucleotide sequence ID" value="NZ_JAHCLR010000012.1"/>
</dbReference>
<dbReference type="Pfam" id="PF00106">
    <property type="entry name" value="adh_short"/>
    <property type="match status" value="1"/>
</dbReference>
<evidence type="ECO:0000256" key="1">
    <source>
        <dbReference type="ARBA" id="ARBA00006484"/>
    </source>
</evidence>
<dbReference type="PANTHER" id="PTHR44196">
    <property type="entry name" value="DEHYDROGENASE/REDUCTASE SDR FAMILY MEMBER 7B"/>
    <property type="match status" value="1"/>
</dbReference>